<keyword evidence="4" id="KW-0804">Transcription</keyword>
<organism evidence="7 8">
    <name type="scientific">Lapidilactobacillus dextrinicus DSM 20335</name>
    <dbReference type="NCBI Taxonomy" id="1423738"/>
    <lineage>
        <taxon>Bacteria</taxon>
        <taxon>Bacillati</taxon>
        <taxon>Bacillota</taxon>
        <taxon>Bacilli</taxon>
        <taxon>Lactobacillales</taxon>
        <taxon>Lactobacillaceae</taxon>
        <taxon>Lapidilactobacillus</taxon>
    </lineage>
</organism>
<dbReference type="GO" id="GO:0003677">
    <property type="term" value="F:DNA binding"/>
    <property type="evidence" value="ECO:0007669"/>
    <property type="project" value="UniProtKB-KW"/>
</dbReference>
<evidence type="ECO:0000259" key="6">
    <source>
        <dbReference type="PROSITE" id="PS50937"/>
    </source>
</evidence>
<proteinExistence type="predicted"/>
<gene>
    <name evidence="7" type="ORF">FC84_GL000107</name>
</gene>
<evidence type="ECO:0000256" key="4">
    <source>
        <dbReference type="ARBA" id="ARBA00023163"/>
    </source>
</evidence>
<evidence type="ECO:0000256" key="3">
    <source>
        <dbReference type="ARBA" id="ARBA00023159"/>
    </source>
</evidence>
<comment type="caution">
    <text evidence="7">The sequence shown here is derived from an EMBL/GenBank/DDBJ whole genome shotgun (WGS) entry which is preliminary data.</text>
</comment>
<dbReference type="SMART" id="SM00422">
    <property type="entry name" value="HTH_MERR"/>
    <property type="match status" value="1"/>
</dbReference>
<evidence type="ECO:0000313" key="8">
    <source>
        <dbReference type="Proteomes" id="UP000051813"/>
    </source>
</evidence>
<accession>A0A0R2BHH9</accession>
<evidence type="ECO:0000256" key="1">
    <source>
        <dbReference type="ARBA" id="ARBA00023015"/>
    </source>
</evidence>
<dbReference type="PANTHER" id="PTHR30204">
    <property type="entry name" value="REDOX-CYCLING DRUG-SENSING TRANSCRIPTIONAL ACTIVATOR SOXR"/>
    <property type="match status" value="1"/>
</dbReference>
<dbReference type="EMBL" id="AYYK01000008">
    <property type="protein sequence ID" value="KRM78952.1"/>
    <property type="molecule type" value="Genomic_DNA"/>
</dbReference>
<reference evidence="7 8" key="1">
    <citation type="journal article" date="2015" name="Genome Announc.">
        <title>Expanding the biotechnology potential of lactobacilli through comparative genomics of 213 strains and associated genera.</title>
        <authorList>
            <person name="Sun Z."/>
            <person name="Harris H.M."/>
            <person name="McCann A."/>
            <person name="Guo C."/>
            <person name="Argimon S."/>
            <person name="Zhang W."/>
            <person name="Yang X."/>
            <person name="Jeffery I.B."/>
            <person name="Cooney J.C."/>
            <person name="Kagawa T.F."/>
            <person name="Liu W."/>
            <person name="Song Y."/>
            <person name="Salvetti E."/>
            <person name="Wrobel A."/>
            <person name="Rasinkangas P."/>
            <person name="Parkhill J."/>
            <person name="Rea M.C."/>
            <person name="O'Sullivan O."/>
            <person name="Ritari J."/>
            <person name="Douillard F.P."/>
            <person name="Paul Ross R."/>
            <person name="Yang R."/>
            <person name="Briner A.E."/>
            <person name="Felis G.E."/>
            <person name="de Vos W.M."/>
            <person name="Barrangou R."/>
            <person name="Klaenhammer T.R."/>
            <person name="Caufield P.W."/>
            <person name="Cui Y."/>
            <person name="Zhang H."/>
            <person name="O'Toole P.W."/>
        </authorList>
    </citation>
    <scope>NUCLEOTIDE SEQUENCE [LARGE SCALE GENOMIC DNA]</scope>
    <source>
        <strain evidence="7 8">DSM 20335</strain>
    </source>
</reference>
<keyword evidence="1" id="KW-0805">Transcription regulation</keyword>
<dbReference type="PANTHER" id="PTHR30204:SF90">
    <property type="entry name" value="HTH-TYPE TRANSCRIPTIONAL ACTIVATOR MTA"/>
    <property type="match status" value="1"/>
</dbReference>
<dbReference type="Gene3D" id="1.10.1660.10">
    <property type="match status" value="1"/>
</dbReference>
<dbReference type="AlphaFoldDB" id="A0A0R2BHH9"/>
<evidence type="ECO:0000256" key="5">
    <source>
        <dbReference type="SAM" id="Coils"/>
    </source>
</evidence>
<feature type="coiled-coil region" evidence="5">
    <location>
        <begin position="83"/>
        <end position="110"/>
    </location>
</feature>
<evidence type="ECO:0000313" key="7">
    <source>
        <dbReference type="EMBL" id="KRM78952.1"/>
    </source>
</evidence>
<dbReference type="InterPro" id="IPR009061">
    <property type="entry name" value="DNA-bd_dom_put_sf"/>
</dbReference>
<keyword evidence="2" id="KW-0238">DNA-binding</keyword>
<dbReference type="Proteomes" id="UP000051813">
    <property type="component" value="Unassembled WGS sequence"/>
</dbReference>
<name>A0A0R2BHH9_9LACO</name>
<dbReference type="Pfam" id="PF07739">
    <property type="entry name" value="TipAS"/>
    <property type="match status" value="1"/>
</dbReference>
<dbReference type="SUPFAM" id="SSF46955">
    <property type="entry name" value="Putative DNA-binding domain"/>
    <property type="match status" value="1"/>
</dbReference>
<keyword evidence="8" id="KW-1185">Reference proteome</keyword>
<dbReference type="Pfam" id="PF13411">
    <property type="entry name" value="MerR_1"/>
    <property type="match status" value="1"/>
</dbReference>
<dbReference type="InterPro" id="IPR012925">
    <property type="entry name" value="TipAS_dom"/>
</dbReference>
<dbReference type="PRINTS" id="PR00040">
    <property type="entry name" value="HTHMERR"/>
</dbReference>
<dbReference type="STRING" id="1423738.FC84_GL000107"/>
<dbReference type="InterPro" id="IPR036244">
    <property type="entry name" value="TipA-like_antibiotic-bd"/>
</dbReference>
<protein>
    <submittedName>
        <fullName evidence="7">MerR family transcriptional regulator</fullName>
    </submittedName>
</protein>
<sequence length="259" mass="30211">MKGADKMAYTIKALAELVGISTRTLRYYDQINLLKPATTNDANYRLYDRKQVQRLHEIMTYRSLSFTLEEIKQLLKKPPTERDNDLKQQLAKLEQQQNELALTIKAVQQQLAINQGVDKMTDQEQFEIFKQQKIADNEAQFGAEIRTKYSKEEIDQTNQQYANLTAAQFHDMQVTENNLISLLKQATTQHNVTTEQAQKIYQLHRHWLSYTWPTYSAEAHRGLVELYLADQRFTNYYDQQAGNGATQILHDSIVQFTQN</sequence>
<keyword evidence="5" id="KW-0175">Coiled coil</keyword>
<keyword evidence="3" id="KW-0010">Activator</keyword>
<dbReference type="InterPro" id="IPR047057">
    <property type="entry name" value="MerR_fam"/>
</dbReference>
<dbReference type="PROSITE" id="PS50937">
    <property type="entry name" value="HTH_MERR_2"/>
    <property type="match status" value="1"/>
</dbReference>
<feature type="domain" description="HTH merR-type" evidence="6">
    <location>
        <begin position="8"/>
        <end position="77"/>
    </location>
</feature>
<dbReference type="GO" id="GO:0003700">
    <property type="term" value="F:DNA-binding transcription factor activity"/>
    <property type="evidence" value="ECO:0007669"/>
    <property type="project" value="InterPro"/>
</dbReference>
<evidence type="ECO:0000256" key="2">
    <source>
        <dbReference type="ARBA" id="ARBA00023125"/>
    </source>
</evidence>
<dbReference type="CDD" id="cd01106">
    <property type="entry name" value="HTH_TipAL-Mta"/>
    <property type="match status" value="1"/>
</dbReference>
<dbReference type="InterPro" id="IPR000551">
    <property type="entry name" value="MerR-type_HTH_dom"/>
</dbReference>
<dbReference type="SUPFAM" id="SSF89082">
    <property type="entry name" value="Antibiotic binding domain of TipA-like multidrug resistance regulators"/>
    <property type="match status" value="1"/>
</dbReference>
<dbReference type="PATRIC" id="fig|1423738.3.peg.109"/>
<dbReference type="Gene3D" id="1.10.490.50">
    <property type="entry name" value="Antibiotic binding domain of TipA-like multidrug resistance regulators"/>
    <property type="match status" value="1"/>
</dbReference>